<gene>
    <name evidence="2" type="ORF">EDD62_0021</name>
</gene>
<feature type="transmembrane region" description="Helical" evidence="1">
    <location>
        <begin position="65"/>
        <end position="82"/>
    </location>
</feature>
<evidence type="ECO:0000313" key="2">
    <source>
        <dbReference type="EMBL" id="RPF57403.1"/>
    </source>
</evidence>
<feature type="transmembrane region" description="Helical" evidence="1">
    <location>
        <begin position="34"/>
        <end position="53"/>
    </location>
</feature>
<dbReference type="RefSeq" id="WP_170152720.1">
    <property type="nucleotide sequence ID" value="NZ_RKRK01000002.1"/>
</dbReference>
<keyword evidence="1" id="KW-0472">Membrane</keyword>
<proteinExistence type="predicted"/>
<dbReference type="Pfam" id="PF14256">
    <property type="entry name" value="YwiC"/>
    <property type="match status" value="1"/>
</dbReference>
<comment type="caution">
    <text evidence="2">The sequence shown here is derived from an EMBL/GenBank/DDBJ whole genome shotgun (WGS) entry which is preliminary data.</text>
</comment>
<feature type="transmembrane region" description="Helical" evidence="1">
    <location>
        <begin position="12"/>
        <end position="28"/>
    </location>
</feature>
<keyword evidence="1" id="KW-0812">Transmembrane</keyword>
<keyword evidence="3" id="KW-1185">Reference proteome</keyword>
<organism evidence="2 3">
    <name type="scientific">Abyssicoccus albus</name>
    <dbReference type="NCBI Taxonomy" id="1817405"/>
    <lineage>
        <taxon>Bacteria</taxon>
        <taxon>Bacillati</taxon>
        <taxon>Bacillota</taxon>
        <taxon>Bacilli</taxon>
        <taxon>Bacillales</taxon>
        <taxon>Abyssicoccaceae</taxon>
    </lineage>
</organism>
<reference evidence="2 3" key="1">
    <citation type="submission" date="2018-11" db="EMBL/GenBank/DDBJ databases">
        <title>Genomic Encyclopedia of Type Strains, Phase IV (KMG-IV): sequencing the most valuable type-strain genomes for metagenomic binning, comparative biology and taxonomic classification.</title>
        <authorList>
            <person name="Goeker M."/>
        </authorList>
    </citation>
    <scope>NUCLEOTIDE SEQUENCE [LARGE SCALE GENOMIC DNA]</scope>
    <source>
        <strain evidence="2 3">DSM 29158</strain>
    </source>
</reference>
<feature type="transmembrane region" description="Helical" evidence="1">
    <location>
        <begin position="88"/>
        <end position="106"/>
    </location>
</feature>
<dbReference type="InterPro" id="IPR025576">
    <property type="entry name" value="YwiC"/>
</dbReference>
<evidence type="ECO:0000313" key="3">
    <source>
        <dbReference type="Proteomes" id="UP000277108"/>
    </source>
</evidence>
<protein>
    <submittedName>
        <fullName evidence="2">YwiC-like protein</fullName>
    </submittedName>
</protein>
<sequence>MKFKKQSQHGVWAMIFAPIILGIIFSNVNWYHLLFVITWTLSFMTFDHILFYFKKRKKRIPYLKSGLLLCIVTTVITCIIIVNYPQLIYFYLSMIPFIIMNLYFSISKKDRLIWNDIAGITNFAIGGLMSGWIGNQALHFEVFILTMLFFIGTVFFVKTMIREKNNPQYKLYSWVYHSIALIAVIFIHPLYLLAFLPSLIRSIVFYGQGLPMKKIGIIEIVNVCWFVIIIALI</sequence>
<dbReference type="AlphaFoldDB" id="A0A3N5BII7"/>
<evidence type="ECO:0000256" key="1">
    <source>
        <dbReference type="SAM" id="Phobius"/>
    </source>
</evidence>
<accession>A0A3N5BII7</accession>
<dbReference type="EMBL" id="RKRK01000002">
    <property type="protein sequence ID" value="RPF57403.1"/>
    <property type="molecule type" value="Genomic_DNA"/>
</dbReference>
<feature type="transmembrane region" description="Helical" evidence="1">
    <location>
        <begin position="113"/>
        <end position="134"/>
    </location>
</feature>
<name>A0A3N5BII7_9BACL</name>
<dbReference type="Proteomes" id="UP000277108">
    <property type="component" value="Unassembled WGS sequence"/>
</dbReference>
<keyword evidence="1" id="KW-1133">Transmembrane helix</keyword>
<feature type="transmembrane region" description="Helical" evidence="1">
    <location>
        <begin position="173"/>
        <end position="195"/>
    </location>
</feature>
<feature type="transmembrane region" description="Helical" evidence="1">
    <location>
        <begin position="215"/>
        <end position="232"/>
    </location>
</feature>
<feature type="transmembrane region" description="Helical" evidence="1">
    <location>
        <begin position="140"/>
        <end position="161"/>
    </location>
</feature>